<evidence type="ECO:0000313" key="2">
    <source>
        <dbReference type="EMBL" id="SPR01645.1"/>
    </source>
</evidence>
<reference evidence="2 4" key="2">
    <citation type="submission" date="2018-03" db="EMBL/GenBank/DDBJ databases">
        <authorList>
            <person name="Fogelqvist J."/>
        </authorList>
    </citation>
    <scope>NUCLEOTIDE SEQUENCE [LARGE SCALE GENOMIC DNA]</scope>
</reference>
<keyword evidence="3" id="KW-1185">Reference proteome</keyword>
<evidence type="ECO:0000313" key="3">
    <source>
        <dbReference type="Proteomes" id="UP000039324"/>
    </source>
</evidence>
<evidence type="ECO:0000313" key="1">
    <source>
        <dbReference type="EMBL" id="CEP03041.1"/>
    </source>
</evidence>
<evidence type="ECO:0000313" key="4">
    <source>
        <dbReference type="Proteomes" id="UP000290189"/>
    </source>
</evidence>
<proteinExistence type="predicted"/>
<sequence>MQVPAHVQAKPSIREHTPYVNDRFIRSPENLLTLRLCQSPVASWDYFVFLIWQGPMYVIALFQRVALALYTTFIHAVPPTDPDIVRFVLNTTLSMHVSKLESETSGAGRGVDVEVFKFAFRGCLLESVAGDRLESMELTFTLHGKDLLELETVHDPLRQHRRSRLMSCVINRKPVADRGLIMGALNVFLVAGIHPKIHTASAPLARFIEEQNIDELKPSLAVTSSLHTTLLTTSFSPIAENKWLTGSWIYMIPVTTNSLVAQSLNWEDFRHEGQLLLRGISPFCSFLWDARKSCLRHVRHDRLSEEEVDNATPAVNLPPFHAECFFLTTVVHAADHYNAHKFSWWLKYPLHYNEELVQSGIMRQFYSFTCAGFRYSFEAPTLNPLRPNLMQGMPVDSVYGRIYDDLKKVNKELADCITASIMY</sequence>
<dbReference type="AlphaFoldDB" id="A0A0G4J6X0"/>
<dbReference type="EMBL" id="OVEO01000018">
    <property type="protein sequence ID" value="SPR01645.1"/>
    <property type="molecule type" value="Genomic_DNA"/>
</dbReference>
<gene>
    <name evidence="1" type="ORF">PBRA_009259</name>
    <name evidence="2" type="ORF">PLBR_LOCUS8860</name>
</gene>
<name>A0A0G4J6X0_PLABS</name>
<organism evidence="1 3">
    <name type="scientific">Plasmodiophora brassicae</name>
    <name type="common">Clubroot disease agent</name>
    <dbReference type="NCBI Taxonomy" id="37360"/>
    <lineage>
        <taxon>Eukaryota</taxon>
        <taxon>Sar</taxon>
        <taxon>Rhizaria</taxon>
        <taxon>Endomyxa</taxon>
        <taxon>Phytomyxea</taxon>
        <taxon>Plasmodiophorida</taxon>
        <taxon>Plasmodiophoridae</taxon>
        <taxon>Plasmodiophora</taxon>
    </lineage>
</organism>
<dbReference type="OrthoDB" id="10013584at2759"/>
<dbReference type="Proteomes" id="UP000039324">
    <property type="component" value="Unassembled WGS sequence"/>
</dbReference>
<protein>
    <submittedName>
        <fullName evidence="1">Uncharacterized protein</fullName>
    </submittedName>
</protein>
<keyword evidence="2" id="KW-0496">Mitochondrion</keyword>
<reference evidence="1 3" key="1">
    <citation type="submission" date="2015-02" db="EMBL/GenBank/DDBJ databases">
        <authorList>
            <person name="Chooi Y.-H."/>
        </authorList>
    </citation>
    <scope>NUCLEOTIDE SEQUENCE [LARGE SCALE GENOMIC DNA]</scope>
    <source>
        <strain evidence="1">E3</strain>
    </source>
</reference>
<accession>A0A0G4J6X0</accession>
<dbReference type="EMBL" id="CDSF01000138">
    <property type="protein sequence ID" value="CEP03041.1"/>
    <property type="molecule type" value="Genomic_DNA"/>
</dbReference>
<dbReference type="Proteomes" id="UP000290189">
    <property type="component" value="Unassembled WGS sequence"/>
</dbReference>
<geneLocation type="mitochondrion" evidence="2"/>